<dbReference type="AlphaFoldDB" id="A0A501WD54"/>
<evidence type="ECO:0000313" key="3">
    <source>
        <dbReference type="Proteomes" id="UP000316727"/>
    </source>
</evidence>
<dbReference type="EMBL" id="VFRQ01000001">
    <property type="protein sequence ID" value="TPE46024.1"/>
    <property type="molecule type" value="Genomic_DNA"/>
</dbReference>
<dbReference type="Proteomes" id="UP000316727">
    <property type="component" value="Unassembled WGS sequence"/>
</dbReference>
<feature type="transmembrane region" description="Helical" evidence="1">
    <location>
        <begin position="56"/>
        <end position="77"/>
    </location>
</feature>
<keyword evidence="1" id="KW-0812">Transmembrane</keyword>
<proteinExistence type="predicted"/>
<feature type="transmembrane region" description="Helical" evidence="1">
    <location>
        <begin position="89"/>
        <end position="109"/>
    </location>
</feature>
<sequence>MVHPYVVNTVNALVLLVAGLILYFENPARPPEALVAPSVAVLLLACTYHLRKHNRFVFHTVTALTLLLGLVIAWQAGSEIVSMSFRHTVLLLMALSCFVAVAFYVGTFVQERRTRNNSIYKDDL</sequence>
<gene>
    <name evidence="2" type="ORF">FJM65_01375</name>
</gene>
<keyword evidence="1" id="KW-0472">Membrane</keyword>
<dbReference type="OrthoDB" id="852153at2"/>
<dbReference type="RefSeq" id="WP_140618626.1">
    <property type="nucleotide sequence ID" value="NZ_VFRQ01000001.1"/>
</dbReference>
<accession>A0A501WD54</accession>
<comment type="caution">
    <text evidence="2">The sequence shown here is derived from an EMBL/GenBank/DDBJ whole genome shotgun (WGS) entry which is preliminary data.</text>
</comment>
<evidence type="ECO:0000256" key="1">
    <source>
        <dbReference type="SAM" id="Phobius"/>
    </source>
</evidence>
<reference evidence="2 3" key="1">
    <citation type="submission" date="2019-06" db="EMBL/GenBank/DDBJ databases">
        <title>A novel bacterium of genus Pontibacter, isolated from marine sediment.</title>
        <authorList>
            <person name="Huang H."/>
            <person name="Mo K."/>
            <person name="Hu Y."/>
        </authorList>
    </citation>
    <scope>NUCLEOTIDE SEQUENCE [LARGE SCALE GENOMIC DNA]</scope>
    <source>
        <strain evidence="2 3">HB172049</strain>
    </source>
</reference>
<keyword evidence="1" id="KW-1133">Transmembrane helix</keyword>
<feature type="transmembrane region" description="Helical" evidence="1">
    <location>
        <begin position="6"/>
        <end position="24"/>
    </location>
</feature>
<feature type="transmembrane region" description="Helical" evidence="1">
    <location>
        <begin position="33"/>
        <end position="50"/>
    </location>
</feature>
<evidence type="ECO:0000313" key="2">
    <source>
        <dbReference type="EMBL" id="TPE46024.1"/>
    </source>
</evidence>
<keyword evidence="3" id="KW-1185">Reference proteome</keyword>
<protein>
    <submittedName>
        <fullName evidence="2">Uncharacterized protein</fullName>
    </submittedName>
</protein>
<organism evidence="2 3">
    <name type="scientific">Pontibacter mangrovi</name>
    <dbReference type="NCBI Taxonomy" id="2589816"/>
    <lineage>
        <taxon>Bacteria</taxon>
        <taxon>Pseudomonadati</taxon>
        <taxon>Bacteroidota</taxon>
        <taxon>Cytophagia</taxon>
        <taxon>Cytophagales</taxon>
        <taxon>Hymenobacteraceae</taxon>
        <taxon>Pontibacter</taxon>
    </lineage>
</organism>
<name>A0A501WD54_9BACT</name>